<reference evidence="1 2" key="1">
    <citation type="submission" date="2015-03" db="EMBL/GenBank/DDBJ databases">
        <title>Genome sequence of Pseudoalteromonas aurantia.</title>
        <authorList>
            <person name="Xie B.-B."/>
            <person name="Rong J.-C."/>
            <person name="Qin Q.-L."/>
            <person name="Zhang Y.-Z."/>
        </authorList>
    </citation>
    <scope>NUCLEOTIDE SEQUENCE [LARGE SCALE GENOMIC DNA]</scope>
    <source>
        <strain evidence="1 2">208</strain>
    </source>
</reference>
<keyword evidence="2" id="KW-1185">Reference proteome</keyword>
<dbReference type="Proteomes" id="UP000615755">
    <property type="component" value="Unassembled WGS sequence"/>
</dbReference>
<accession>A0ABR9EAQ3</accession>
<proteinExistence type="predicted"/>
<evidence type="ECO:0000313" key="2">
    <source>
        <dbReference type="Proteomes" id="UP000615755"/>
    </source>
</evidence>
<organism evidence="1 2">
    <name type="scientific">Pseudoalteromonas aurantia 208</name>
    <dbReference type="NCBI Taxonomy" id="1314867"/>
    <lineage>
        <taxon>Bacteria</taxon>
        <taxon>Pseudomonadati</taxon>
        <taxon>Pseudomonadota</taxon>
        <taxon>Gammaproteobacteria</taxon>
        <taxon>Alteromonadales</taxon>
        <taxon>Pseudoalteromonadaceae</taxon>
        <taxon>Pseudoalteromonas</taxon>
    </lineage>
</organism>
<name>A0ABR9EAQ3_9GAMM</name>
<evidence type="ECO:0000313" key="1">
    <source>
        <dbReference type="EMBL" id="MBE0368035.1"/>
    </source>
</evidence>
<protein>
    <recommendedName>
        <fullName evidence="3">Curli production assembly/transport component CsgG</fullName>
    </recommendedName>
</protein>
<evidence type="ECO:0008006" key="3">
    <source>
        <dbReference type="Google" id="ProtNLM"/>
    </source>
</evidence>
<dbReference type="EMBL" id="AQGV01000012">
    <property type="protein sequence ID" value="MBE0368035.1"/>
    <property type="molecule type" value="Genomic_DNA"/>
</dbReference>
<comment type="caution">
    <text evidence="1">The sequence shown here is derived from an EMBL/GenBank/DDBJ whole genome shotgun (WGS) entry which is preliminary data.</text>
</comment>
<gene>
    <name evidence="1" type="ORF">PAUR_a1545</name>
</gene>
<sequence length="293" mass="31808">MNTHKDINMKTIKYLHGTKILSAISLVFSSFGFTSESIALCNTCSDQQMQSKAIQYAPNGGKVHVIDYTGNRIKAFQTEREEGLLMYWPIPVKQAIKTSVNQAKQVSNTIKDLANGQVTIDHLRPFLGSYTNIASAHSVAKSVYEKQAIQQALSDYFTGNVAGALTSATVTLGNSIINQVLAVQMAVDVAFPSDGTTYTFKFKGVIKNLNGKVSIAFEPVAFSGRDKGIMLSEGNYSGYQARGSSEALQRIINHMVQSGVKVYIEGRIYNGGTVIINDIICSDEPPKGCKASK</sequence>